<keyword evidence="8" id="KW-0408">Iron</keyword>
<evidence type="ECO:0000256" key="16">
    <source>
        <dbReference type="SAM" id="MobiDB-lite"/>
    </source>
</evidence>
<evidence type="ECO:0000256" key="6">
    <source>
        <dbReference type="ARBA" id="ARBA00022692"/>
    </source>
</evidence>
<evidence type="ECO:0000313" key="20">
    <source>
        <dbReference type="Proteomes" id="UP000277294"/>
    </source>
</evidence>
<keyword evidence="4 14" id="KW-1134">Transmembrane beta strand</keyword>
<dbReference type="OrthoDB" id="127311at2"/>
<gene>
    <name evidence="19" type="primary">fhuA_7</name>
    <name evidence="19" type="ORF">PIGHUM_03841</name>
</gene>
<reference evidence="19 20" key="1">
    <citation type="submission" date="2018-10" db="EMBL/GenBank/DDBJ databases">
        <authorList>
            <person name="Criscuolo A."/>
        </authorList>
    </citation>
    <scope>NUCLEOTIDE SEQUENCE [LARGE SCALE GENOMIC DNA]</scope>
    <source>
        <strain evidence="19">DnA1</strain>
    </source>
</reference>
<evidence type="ECO:0000256" key="7">
    <source>
        <dbReference type="ARBA" id="ARBA00022729"/>
    </source>
</evidence>
<organism evidence="19 20">
    <name type="scientific">Pigmentiphaga humi</name>
    <dbReference type="NCBI Taxonomy" id="2478468"/>
    <lineage>
        <taxon>Bacteria</taxon>
        <taxon>Pseudomonadati</taxon>
        <taxon>Pseudomonadota</taxon>
        <taxon>Betaproteobacteria</taxon>
        <taxon>Burkholderiales</taxon>
        <taxon>Alcaligenaceae</taxon>
        <taxon>Pigmentiphaga</taxon>
    </lineage>
</organism>
<dbReference type="Gene3D" id="2.170.130.10">
    <property type="entry name" value="TonB-dependent receptor, plug domain"/>
    <property type="match status" value="1"/>
</dbReference>
<evidence type="ECO:0000256" key="15">
    <source>
        <dbReference type="RuleBase" id="RU003357"/>
    </source>
</evidence>
<comment type="similarity">
    <text evidence="2 14 15">Belongs to the TonB-dependent receptor family.</text>
</comment>
<keyword evidence="20" id="KW-1185">Reference proteome</keyword>
<dbReference type="FunFam" id="2.40.170.20:FF:000005">
    <property type="entry name" value="TonB-dependent siderophore receptor"/>
    <property type="match status" value="1"/>
</dbReference>
<dbReference type="EMBL" id="UWPJ01000029">
    <property type="protein sequence ID" value="VCU71751.1"/>
    <property type="molecule type" value="Genomic_DNA"/>
</dbReference>
<dbReference type="FunFam" id="2.170.130.10:FF:000001">
    <property type="entry name" value="Catecholate siderophore TonB-dependent receptor"/>
    <property type="match status" value="1"/>
</dbReference>
<evidence type="ECO:0000256" key="11">
    <source>
        <dbReference type="ARBA" id="ARBA00023136"/>
    </source>
</evidence>
<evidence type="ECO:0000256" key="5">
    <source>
        <dbReference type="ARBA" id="ARBA00022496"/>
    </source>
</evidence>
<evidence type="ECO:0000259" key="18">
    <source>
        <dbReference type="SMART" id="SM00965"/>
    </source>
</evidence>
<proteinExistence type="inferred from homology"/>
<evidence type="ECO:0000256" key="4">
    <source>
        <dbReference type="ARBA" id="ARBA00022452"/>
    </source>
</evidence>
<dbReference type="InterPro" id="IPR011662">
    <property type="entry name" value="Secretin/TonB_short_N"/>
</dbReference>
<dbReference type="NCBIfam" id="TIGR01783">
    <property type="entry name" value="TonB-siderophor"/>
    <property type="match status" value="1"/>
</dbReference>
<dbReference type="SMART" id="SM00965">
    <property type="entry name" value="STN"/>
    <property type="match status" value="1"/>
</dbReference>
<feature type="region of interest" description="Disordered" evidence="16">
    <location>
        <begin position="565"/>
        <end position="586"/>
    </location>
</feature>
<evidence type="ECO:0000256" key="17">
    <source>
        <dbReference type="SAM" id="SignalP"/>
    </source>
</evidence>
<evidence type="ECO:0000256" key="2">
    <source>
        <dbReference type="ARBA" id="ARBA00009810"/>
    </source>
</evidence>
<dbReference type="InterPro" id="IPR010105">
    <property type="entry name" value="TonB_sidphr_rcpt"/>
</dbReference>
<dbReference type="InterPro" id="IPR000531">
    <property type="entry name" value="Beta-barrel_TonB"/>
</dbReference>
<dbReference type="Proteomes" id="UP000277294">
    <property type="component" value="Unassembled WGS sequence"/>
</dbReference>
<evidence type="ECO:0000256" key="1">
    <source>
        <dbReference type="ARBA" id="ARBA00004571"/>
    </source>
</evidence>
<dbReference type="SUPFAM" id="SSF56935">
    <property type="entry name" value="Porins"/>
    <property type="match status" value="1"/>
</dbReference>
<evidence type="ECO:0000313" key="19">
    <source>
        <dbReference type="EMBL" id="VCU71751.1"/>
    </source>
</evidence>
<keyword evidence="6 14" id="KW-0812">Transmembrane</keyword>
<protein>
    <submittedName>
        <fullName evidence="19">Ferrichrome-iron receptor</fullName>
    </submittedName>
</protein>
<sequence>MSTNHPSFHPPRPSSVRRSTAASVALALAWAGLCAGPGAQAWAQTAPAGQADAARNYAIPAGPLGATLSRYASESGVTLTMDAALVRGLNTEGLAGAYGVEAGFQRLLRGSGLQAERTSYGYRLVRAAGAESSAAAAPQTLQTIDVVGRGPAESYAARETLSGSKTATGLAEIPQSVSVVTRREMDAQGVQTVSEALRYTPGVFAETRGTSARYDIPQMRGFGGDGMGGGYRYLDGLRVFNTAYYATPQFDQYALDSIEVLRGPASALYGQSSPGGLLNLTSKRPTADTLREVQLQAGSHDRYQAAFDLGGRVDEEGQFLYRLTGLARQANTPTAHTKEERMLVAPALTWRPSARTELTLLASYQHDPRNGWHGWVPAQGTLLPNPVGTVPRDFFDGDPSIDRFDRTQKSVGYLFSHKPDDTWTLRQNLRYMTVDVEDRNVYSLGLASSAGVPTDYRTLRRGAYRSDERIRALTIDNQAQATFRTGELAHTLLMGVDYQKLDNRVGIGYGSAPDIDMFDPVYGMAIATPAVTQLIDQQRDQWGFYAQDQVRWNRWIGTLNLRHDRSSSSTATSNPQTGAPAAVADQSERAWTGRAGLVYAFDNGLSPYVSYATSFEPLLGVDMNDSTFKPTKGRQYEVGVKYQPEGWNGLLSAALFDISQTNVRSAATDMPGKYRQLGEVTSRGVELEAKFVPLPRLNVVASYSYQRVEIAKDDPATSGGISNQGKTPYLTPAHQASLWTDYTFGGTLAGLTLGAGIRYVGSTWADSANTAKVPAYTLVDALARYELGRLDNSMRGAAVALNVKNLFDESYVAGCAGRLTACYWGYGRTVMATLSYQW</sequence>
<feature type="compositionally biased region" description="Polar residues" evidence="16">
    <location>
        <begin position="567"/>
        <end position="577"/>
    </location>
</feature>
<dbReference type="CDD" id="cd01347">
    <property type="entry name" value="ligand_gated_channel"/>
    <property type="match status" value="1"/>
</dbReference>
<dbReference type="AlphaFoldDB" id="A0A3P4B724"/>
<dbReference type="InterPro" id="IPR012910">
    <property type="entry name" value="Plug_dom"/>
</dbReference>
<feature type="chain" id="PRO_5018156521" evidence="17">
    <location>
        <begin position="36"/>
        <end position="838"/>
    </location>
</feature>
<keyword evidence="13 14" id="KW-0998">Cell outer membrane</keyword>
<keyword evidence="7 17" id="KW-0732">Signal</keyword>
<dbReference type="GO" id="GO:0015344">
    <property type="term" value="F:siderophore uptake transmembrane transporter activity"/>
    <property type="evidence" value="ECO:0007669"/>
    <property type="project" value="TreeGrafter"/>
</dbReference>
<comment type="subcellular location">
    <subcellularLocation>
        <location evidence="1 14">Cell outer membrane</location>
        <topology evidence="1 14">Multi-pass membrane protein</topology>
    </subcellularLocation>
</comment>
<dbReference type="PANTHER" id="PTHR32552:SF68">
    <property type="entry name" value="FERRICHROME OUTER MEMBRANE TRANSPORTER_PHAGE RECEPTOR"/>
    <property type="match status" value="1"/>
</dbReference>
<dbReference type="Pfam" id="PF07715">
    <property type="entry name" value="Plug"/>
    <property type="match status" value="1"/>
</dbReference>
<evidence type="ECO:0000256" key="3">
    <source>
        <dbReference type="ARBA" id="ARBA00022448"/>
    </source>
</evidence>
<evidence type="ECO:0000256" key="12">
    <source>
        <dbReference type="ARBA" id="ARBA00023170"/>
    </source>
</evidence>
<keyword evidence="10 15" id="KW-0798">TonB box</keyword>
<evidence type="ECO:0000256" key="13">
    <source>
        <dbReference type="ARBA" id="ARBA00023237"/>
    </source>
</evidence>
<keyword evidence="5" id="KW-0410">Iron transport</keyword>
<dbReference type="InterPro" id="IPR036942">
    <property type="entry name" value="Beta-barrel_TonB_sf"/>
</dbReference>
<keyword evidence="9" id="KW-0406">Ion transport</keyword>
<keyword evidence="12 19" id="KW-0675">Receptor</keyword>
<accession>A0A3P4B724</accession>
<keyword evidence="11 14" id="KW-0472">Membrane</keyword>
<dbReference type="Gene3D" id="2.40.170.20">
    <property type="entry name" value="TonB-dependent receptor, beta-barrel domain"/>
    <property type="match status" value="1"/>
</dbReference>
<dbReference type="GO" id="GO:0009279">
    <property type="term" value="C:cell outer membrane"/>
    <property type="evidence" value="ECO:0007669"/>
    <property type="project" value="UniProtKB-SubCell"/>
</dbReference>
<evidence type="ECO:0000256" key="8">
    <source>
        <dbReference type="ARBA" id="ARBA00023004"/>
    </source>
</evidence>
<dbReference type="PROSITE" id="PS52016">
    <property type="entry name" value="TONB_DEPENDENT_REC_3"/>
    <property type="match status" value="1"/>
</dbReference>
<feature type="signal peptide" evidence="17">
    <location>
        <begin position="1"/>
        <end position="35"/>
    </location>
</feature>
<dbReference type="Gene3D" id="3.55.50.30">
    <property type="match status" value="1"/>
</dbReference>
<dbReference type="PANTHER" id="PTHR32552">
    <property type="entry name" value="FERRICHROME IRON RECEPTOR-RELATED"/>
    <property type="match status" value="1"/>
</dbReference>
<dbReference type="Pfam" id="PF00593">
    <property type="entry name" value="TonB_dep_Rec_b-barrel"/>
    <property type="match status" value="1"/>
</dbReference>
<dbReference type="RefSeq" id="WP_124081338.1">
    <property type="nucleotide sequence ID" value="NZ_UWPJ01000029.1"/>
</dbReference>
<dbReference type="GO" id="GO:0015891">
    <property type="term" value="P:siderophore transport"/>
    <property type="evidence" value="ECO:0007669"/>
    <property type="project" value="InterPro"/>
</dbReference>
<name>A0A3P4B724_9BURK</name>
<dbReference type="InterPro" id="IPR039426">
    <property type="entry name" value="TonB-dep_rcpt-like"/>
</dbReference>
<evidence type="ECO:0000256" key="14">
    <source>
        <dbReference type="PROSITE-ProRule" id="PRU01360"/>
    </source>
</evidence>
<keyword evidence="3 14" id="KW-0813">Transport</keyword>
<dbReference type="InterPro" id="IPR037066">
    <property type="entry name" value="Plug_dom_sf"/>
</dbReference>
<evidence type="ECO:0000256" key="9">
    <source>
        <dbReference type="ARBA" id="ARBA00023065"/>
    </source>
</evidence>
<dbReference type="GO" id="GO:0038023">
    <property type="term" value="F:signaling receptor activity"/>
    <property type="evidence" value="ECO:0007669"/>
    <property type="project" value="InterPro"/>
</dbReference>
<feature type="domain" description="Secretin/TonB short N-terminal" evidence="18">
    <location>
        <begin position="77"/>
        <end position="127"/>
    </location>
</feature>
<evidence type="ECO:0000256" key="10">
    <source>
        <dbReference type="ARBA" id="ARBA00023077"/>
    </source>
</evidence>